<keyword evidence="1" id="KW-0472">Membrane</keyword>
<dbReference type="Proteomes" id="UP000324646">
    <property type="component" value="Chromosome"/>
</dbReference>
<evidence type="ECO:0000313" key="2">
    <source>
        <dbReference type="EMBL" id="QEK10953.1"/>
    </source>
</evidence>
<dbReference type="OrthoDB" id="9930713at2"/>
<accession>A0A5C0S8U7</accession>
<keyword evidence="3" id="KW-1185">Reference proteome</keyword>
<gene>
    <name evidence="2" type="ORF">FQB35_00400</name>
</gene>
<evidence type="ECO:0000256" key="1">
    <source>
        <dbReference type="SAM" id="Phobius"/>
    </source>
</evidence>
<keyword evidence="1" id="KW-1133">Transmembrane helix</keyword>
<feature type="transmembrane region" description="Helical" evidence="1">
    <location>
        <begin position="37"/>
        <end position="57"/>
    </location>
</feature>
<keyword evidence="1" id="KW-0812">Transmembrane</keyword>
<organism evidence="2 3">
    <name type="scientific">Crassaminicella thermophila</name>
    <dbReference type="NCBI Taxonomy" id="2599308"/>
    <lineage>
        <taxon>Bacteria</taxon>
        <taxon>Bacillati</taxon>
        <taxon>Bacillota</taxon>
        <taxon>Clostridia</taxon>
        <taxon>Eubacteriales</taxon>
        <taxon>Clostridiaceae</taxon>
        <taxon>Crassaminicella</taxon>
    </lineage>
</organism>
<evidence type="ECO:0000313" key="3">
    <source>
        <dbReference type="Proteomes" id="UP000324646"/>
    </source>
</evidence>
<dbReference type="KEGG" id="crs:FQB35_00400"/>
<reference evidence="2 3" key="1">
    <citation type="submission" date="2019-07" db="EMBL/GenBank/DDBJ databases">
        <title>Complete genome of Crassaminicella thermophila SY095.</title>
        <authorList>
            <person name="Li X."/>
        </authorList>
    </citation>
    <scope>NUCLEOTIDE SEQUENCE [LARGE SCALE GENOMIC DNA]</scope>
    <source>
        <strain evidence="2 3">SY095</strain>
    </source>
</reference>
<sequence>MKKTSFGGFLITFFIVKAINLSTGFSYNIFLEKLNQFNLFVDLAIWILVYGVVSLALSKFVNRRKDIS</sequence>
<proteinExistence type="predicted"/>
<dbReference type="RefSeq" id="WP_148808027.1">
    <property type="nucleotide sequence ID" value="NZ_CP042243.1"/>
</dbReference>
<name>A0A5C0S8U7_CRATE</name>
<dbReference type="AlphaFoldDB" id="A0A5C0S8U7"/>
<protein>
    <submittedName>
        <fullName evidence="2">Uncharacterized protein</fullName>
    </submittedName>
</protein>
<dbReference type="EMBL" id="CP042243">
    <property type="protein sequence ID" value="QEK10953.1"/>
    <property type="molecule type" value="Genomic_DNA"/>
</dbReference>